<protein>
    <submittedName>
        <fullName evidence="2">EcKinase, DUF1679, and/or APH domain containing protein</fullName>
    </submittedName>
</protein>
<dbReference type="InterPro" id="IPR004119">
    <property type="entry name" value="EcKL"/>
</dbReference>
<keyword evidence="3" id="KW-1185">Reference proteome</keyword>
<organism evidence="2 3">
    <name type="scientific">Asbolus verrucosus</name>
    <name type="common">Desert ironclad beetle</name>
    <dbReference type="NCBI Taxonomy" id="1661398"/>
    <lineage>
        <taxon>Eukaryota</taxon>
        <taxon>Metazoa</taxon>
        <taxon>Ecdysozoa</taxon>
        <taxon>Arthropoda</taxon>
        <taxon>Hexapoda</taxon>
        <taxon>Insecta</taxon>
        <taxon>Pterygota</taxon>
        <taxon>Neoptera</taxon>
        <taxon>Endopterygota</taxon>
        <taxon>Coleoptera</taxon>
        <taxon>Polyphaga</taxon>
        <taxon>Cucujiformia</taxon>
        <taxon>Tenebrionidae</taxon>
        <taxon>Pimeliinae</taxon>
        <taxon>Asbolus</taxon>
    </lineage>
</organism>
<dbReference type="STRING" id="1661398.A0A482W7F5"/>
<dbReference type="InterPro" id="IPR015897">
    <property type="entry name" value="CHK_kinase-like"/>
</dbReference>
<reference evidence="2 3" key="1">
    <citation type="submission" date="2017-03" db="EMBL/GenBank/DDBJ databases">
        <title>Genome of the blue death feigning beetle - Asbolus verrucosus.</title>
        <authorList>
            <person name="Rider S.D."/>
        </authorList>
    </citation>
    <scope>NUCLEOTIDE SEQUENCE [LARGE SCALE GENOMIC DNA]</scope>
    <source>
        <strain evidence="2">Butters</strain>
        <tissue evidence="2">Head and leg muscle</tissue>
    </source>
</reference>
<dbReference type="PANTHER" id="PTHR11012">
    <property type="entry name" value="PROTEIN KINASE-LIKE DOMAIN-CONTAINING"/>
    <property type="match status" value="1"/>
</dbReference>
<feature type="domain" description="CHK kinase-like" evidence="1">
    <location>
        <begin position="126"/>
        <end position="320"/>
    </location>
</feature>
<dbReference type="GO" id="GO:0016301">
    <property type="term" value="F:kinase activity"/>
    <property type="evidence" value="ECO:0007669"/>
    <property type="project" value="UniProtKB-KW"/>
</dbReference>
<dbReference type="AlphaFoldDB" id="A0A482W7F5"/>
<comment type="caution">
    <text evidence="2">The sequence shown here is derived from an EMBL/GenBank/DDBJ whole genome shotgun (WGS) entry which is preliminary data.</text>
</comment>
<name>A0A482W7F5_ASBVE</name>
<dbReference type="InterPro" id="IPR011009">
    <property type="entry name" value="Kinase-like_dom_sf"/>
</dbReference>
<proteinExistence type="predicted"/>
<gene>
    <name evidence="2" type="ORF">BDFB_013513</name>
</gene>
<dbReference type="SMART" id="SM00587">
    <property type="entry name" value="CHK"/>
    <property type="match status" value="1"/>
</dbReference>
<dbReference type="OrthoDB" id="191037at2759"/>
<evidence type="ECO:0000313" key="3">
    <source>
        <dbReference type="Proteomes" id="UP000292052"/>
    </source>
</evidence>
<dbReference type="SUPFAM" id="SSF56112">
    <property type="entry name" value="Protein kinase-like (PK-like)"/>
    <property type="match status" value="1"/>
</dbReference>
<keyword evidence="2" id="KW-0418">Kinase</keyword>
<dbReference type="PANTHER" id="PTHR11012:SF30">
    <property type="entry name" value="PROTEIN KINASE-LIKE DOMAIN-CONTAINING"/>
    <property type="match status" value="1"/>
</dbReference>
<dbReference type="EMBL" id="QDEB01023459">
    <property type="protein sequence ID" value="RZC40739.1"/>
    <property type="molecule type" value="Genomic_DNA"/>
</dbReference>
<dbReference type="Proteomes" id="UP000292052">
    <property type="component" value="Unassembled WGS sequence"/>
</dbReference>
<dbReference type="Gene3D" id="3.90.1200.10">
    <property type="match status" value="1"/>
</dbReference>
<evidence type="ECO:0000259" key="1">
    <source>
        <dbReference type="SMART" id="SM00587"/>
    </source>
</evidence>
<evidence type="ECO:0000313" key="2">
    <source>
        <dbReference type="EMBL" id="RZC40739.1"/>
    </source>
</evidence>
<keyword evidence="2" id="KW-0808">Transferase</keyword>
<sequence length="405" mass="47162">MCDDKKIKEWVKLALKNQDLADYTIDVHGQASKEDGYLGNIIFVTVTGKTKADTEKSLNFVIKSSKESLDLRNQAPIKEAFEKEIFIYDEVKTAFDDFQHDKGVEKLLEIMPHCYATRITDTGELLILENLRPQGYSLWDRKVPMTFAQVKMILKMYGKWHAICMAFRKQRPEIFRKFVENNVNVFSCFVSKTKMVDYFAELFASVRDAVISIDEIDVLKRLQFSKDDVKYILTDMYFDDPDHHVILHGDCWNNNFLFKFQDNSTDIMDVRIIDWQCSGLGSPAIDLSDFIYGCCDIENHKDVKELLTIYYSSFSEYLKQLGSEPEEVFPFGKLLEHWKKFSKFGILVSAFNLKFCLCEADDAPDFAQTAEQGMTFIDNFNFNLKNEDDYLERMKSNLIHYANNL</sequence>
<feature type="non-terminal residue" evidence="2">
    <location>
        <position position="405"/>
    </location>
</feature>
<accession>A0A482W7F5</accession>
<dbReference type="Pfam" id="PF02958">
    <property type="entry name" value="EcKL"/>
    <property type="match status" value="1"/>
</dbReference>